<feature type="non-terminal residue" evidence="1">
    <location>
        <position position="129"/>
    </location>
</feature>
<dbReference type="EMBL" id="LAZR01050737">
    <property type="protein sequence ID" value="KKK86684.1"/>
    <property type="molecule type" value="Genomic_DNA"/>
</dbReference>
<accession>A0A0F9B7L9</accession>
<organism evidence="1">
    <name type="scientific">marine sediment metagenome</name>
    <dbReference type="NCBI Taxonomy" id="412755"/>
    <lineage>
        <taxon>unclassified sequences</taxon>
        <taxon>metagenomes</taxon>
        <taxon>ecological metagenomes</taxon>
    </lineage>
</organism>
<protein>
    <submittedName>
        <fullName evidence="1">Uncharacterized protein</fullName>
    </submittedName>
</protein>
<name>A0A0F9B7L9_9ZZZZ</name>
<proteinExistence type="predicted"/>
<comment type="caution">
    <text evidence="1">The sequence shown here is derived from an EMBL/GenBank/DDBJ whole genome shotgun (WGS) entry which is preliminary data.</text>
</comment>
<dbReference type="AlphaFoldDB" id="A0A0F9B7L9"/>
<evidence type="ECO:0000313" key="1">
    <source>
        <dbReference type="EMBL" id="KKK86684.1"/>
    </source>
</evidence>
<gene>
    <name evidence="1" type="ORF">LCGC14_2760790</name>
</gene>
<reference evidence="1" key="1">
    <citation type="journal article" date="2015" name="Nature">
        <title>Complex archaea that bridge the gap between prokaryotes and eukaryotes.</title>
        <authorList>
            <person name="Spang A."/>
            <person name="Saw J.H."/>
            <person name="Jorgensen S.L."/>
            <person name="Zaremba-Niedzwiedzka K."/>
            <person name="Martijn J."/>
            <person name="Lind A.E."/>
            <person name="van Eijk R."/>
            <person name="Schleper C."/>
            <person name="Guy L."/>
            <person name="Ettema T.J."/>
        </authorList>
    </citation>
    <scope>NUCLEOTIDE SEQUENCE</scope>
</reference>
<sequence length="129" mass="15108">MVDKDSATIKFNNQTSKVIWKHLYAQDRINVKFNYLYDWDGISKDIAVDFPLFVDPKYSFLEDGANYSLKLIPHQASYVKMFVPKNKIFVFVFNGDGNEDDLDVYKYDSKNLEEIKLQADETGNKEILY</sequence>